<dbReference type="AlphaFoldDB" id="A0A4V3BF85"/>
<dbReference type="Gene3D" id="3.40.50.1580">
    <property type="entry name" value="Nucleoside phosphorylase domain"/>
    <property type="match status" value="1"/>
</dbReference>
<dbReference type="InterPro" id="IPR010049">
    <property type="entry name" value="MTA_SAH_Nsdase"/>
</dbReference>
<evidence type="ECO:0000256" key="3">
    <source>
        <dbReference type="ARBA" id="ARBA00022801"/>
    </source>
</evidence>
<dbReference type="SUPFAM" id="SSF53167">
    <property type="entry name" value="Purine and uridine phosphorylases"/>
    <property type="match status" value="1"/>
</dbReference>
<dbReference type="GO" id="GO:0009164">
    <property type="term" value="P:nucleoside catabolic process"/>
    <property type="evidence" value="ECO:0007669"/>
    <property type="project" value="InterPro"/>
</dbReference>
<comment type="catalytic activity">
    <reaction evidence="6">
        <text>S-methyl-5'-thioadenosine + H2O = 5-(methylsulfanyl)-D-ribose + adenine</text>
        <dbReference type="Rhea" id="RHEA:13617"/>
        <dbReference type="ChEBI" id="CHEBI:15377"/>
        <dbReference type="ChEBI" id="CHEBI:16708"/>
        <dbReference type="ChEBI" id="CHEBI:17509"/>
        <dbReference type="ChEBI" id="CHEBI:78440"/>
        <dbReference type="EC" id="3.2.2.9"/>
    </reaction>
</comment>
<evidence type="ECO:0000256" key="1">
    <source>
        <dbReference type="ARBA" id="ARBA00004945"/>
    </source>
</evidence>
<comment type="similarity">
    <text evidence="6">Belongs to the PNP/UDP phosphorylase family. MtnN subfamily.</text>
</comment>
<feature type="binding site" evidence="6">
    <location>
        <position position="77"/>
    </location>
    <ligand>
        <name>substrate</name>
    </ligand>
</feature>
<dbReference type="InterPro" id="IPR000845">
    <property type="entry name" value="Nucleoside_phosphorylase_d"/>
</dbReference>
<dbReference type="PANTHER" id="PTHR46832:SF1">
    <property type="entry name" value="5'-METHYLTHIOADENOSINE_S-ADENOSYLHOMOCYSTEINE NUCLEOSIDASE"/>
    <property type="match status" value="1"/>
</dbReference>
<comment type="caution">
    <text evidence="8">The sequence shown here is derived from an EMBL/GenBank/DDBJ whole genome shotgun (WGS) entry which is preliminary data.</text>
</comment>
<feature type="binding site" evidence="6">
    <location>
        <begin position="172"/>
        <end position="173"/>
    </location>
    <ligand>
        <name>substrate</name>
    </ligand>
</feature>
<keyword evidence="8" id="KW-0326">Glycosidase</keyword>
<feature type="domain" description="Nucleoside phosphorylase" evidence="7">
    <location>
        <begin position="2"/>
        <end position="226"/>
    </location>
</feature>
<dbReference type="NCBIfam" id="TIGR01704">
    <property type="entry name" value="MTA_SAH-Nsdase"/>
    <property type="match status" value="1"/>
</dbReference>
<proteinExistence type="inferred from homology"/>
<comment type="pathway">
    <text evidence="1 6">Amino-acid biosynthesis; L-methionine biosynthesis via salvage pathway; S-methyl-5-thio-alpha-D-ribose 1-phosphate from S-methyl-5'-thioadenosine (hydrolase route): step 1/2.</text>
</comment>
<dbReference type="Pfam" id="PF01048">
    <property type="entry name" value="PNP_UDP_1"/>
    <property type="match status" value="1"/>
</dbReference>
<dbReference type="UniPathway" id="UPA00904">
    <property type="reaction ID" value="UER00871"/>
</dbReference>
<dbReference type="GO" id="GO:0019284">
    <property type="term" value="P:L-methionine salvage from S-adenosylmethionine"/>
    <property type="evidence" value="ECO:0007669"/>
    <property type="project" value="TreeGrafter"/>
</dbReference>
<accession>A0A4V3BF85</accession>
<evidence type="ECO:0000313" key="9">
    <source>
        <dbReference type="Proteomes" id="UP000294802"/>
    </source>
</evidence>
<evidence type="ECO:0000256" key="2">
    <source>
        <dbReference type="ARBA" id="ARBA00022605"/>
    </source>
</evidence>
<dbReference type="GO" id="GO:0008782">
    <property type="term" value="F:adenosylhomocysteine nucleosidase activity"/>
    <property type="evidence" value="ECO:0007669"/>
    <property type="project" value="UniProtKB-UniRule"/>
</dbReference>
<name>A0A4V3BF85_9STAP</name>
<evidence type="ECO:0000256" key="5">
    <source>
        <dbReference type="ARBA" id="ARBA00050313"/>
    </source>
</evidence>
<dbReference type="EMBL" id="SCWB01000001">
    <property type="protein sequence ID" value="TDM13076.1"/>
    <property type="molecule type" value="Genomic_DNA"/>
</dbReference>
<feature type="binding site" evidence="6">
    <location>
        <position position="151"/>
    </location>
    <ligand>
        <name>substrate</name>
    </ligand>
</feature>
<keyword evidence="2 6" id="KW-0028">Amino-acid biosynthesis</keyword>
<dbReference type="GO" id="GO:0008930">
    <property type="term" value="F:methylthioadenosine nucleosidase activity"/>
    <property type="evidence" value="ECO:0007669"/>
    <property type="project" value="UniProtKB-UniRule"/>
</dbReference>
<organism evidence="8 9">
    <name type="scientific">Macrococcus lamae</name>
    <dbReference type="NCBI Taxonomy" id="198484"/>
    <lineage>
        <taxon>Bacteria</taxon>
        <taxon>Bacillati</taxon>
        <taxon>Bacillota</taxon>
        <taxon>Bacilli</taxon>
        <taxon>Bacillales</taxon>
        <taxon>Staphylococcaceae</taxon>
        <taxon>Macrococcus</taxon>
    </lineage>
</organism>
<keyword evidence="9" id="KW-1185">Reference proteome</keyword>
<reference evidence="8 9" key="1">
    <citation type="submission" date="2019-01" db="EMBL/GenBank/DDBJ databases">
        <title>Draft genome sequences of the type strains of six Macrococcus species.</title>
        <authorList>
            <person name="Mazhar S."/>
            <person name="Altermann E."/>
            <person name="Hill C."/>
            <person name="Mcauliffe O."/>
        </authorList>
    </citation>
    <scope>NUCLEOTIDE SEQUENCE [LARGE SCALE GENOMIC DNA]</scope>
    <source>
        <strain evidence="8 9">CCM4815</strain>
    </source>
</reference>
<dbReference type="HAMAP" id="MF_01684">
    <property type="entry name" value="Salvage_MtnN"/>
    <property type="match status" value="1"/>
</dbReference>
<keyword evidence="3 6" id="KW-0378">Hydrolase</keyword>
<dbReference type="GO" id="GO:0019509">
    <property type="term" value="P:L-methionine salvage from methylthioadenosine"/>
    <property type="evidence" value="ECO:0007669"/>
    <property type="project" value="UniProtKB-UniRule"/>
</dbReference>
<gene>
    <name evidence="6 8" type="primary">mtnN</name>
    <name evidence="8" type="ORF">ERX29_00290</name>
</gene>
<dbReference type="InterPro" id="IPR035994">
    <property type="entry name" value="Nucleoside_phosphorylase_sf"/>
</dbReference>
<dbReference type="RefSeq" id="WP_133442680.1">
    <property type="nucleotide sequence ID" value="NZ_SCWB01000001.1"/>
</dbReference>
<comment type="catalytic activity">
    <reaction evidence="6">
        <text>S-adenosyl-L-homocysteine + H2O = S-(5-deoxy-D-ribos-5-yl)-L-homocysteine + adenine</text>
        <dbReference type="Rhea" id="RHEA:17805"/>
        <dbReference type="ChEBI" id="CHEBI:15377"/>
        <dbReference type="ChEBI" id="CHEBI:16708"/>
        <dbReference type="ChEBI" id="CHEBI:57856"/>
        <dbReference type="ChEBI" id="CHEBI:58195"/>
        <dbReference type="EC" id="3.2.2.9"/>
    </reaction>
</comment>
<dbReference type="EC" id="3.2.2.9" evidence="6"/>
<feature type="active site" description="Proton donor" evidence="6">
    <location>
        <position position="196"/>
    </location>
</feature>
<sequence>MLGIIGAMQEEVAILKNDMQNMETVQHAHVEVYTGKLYGQDVVLMQSGIGKVNAAICTTLLIEYYHPEAIINTGSAGGLGSGLAVGDIVISSEVIHHDVDTTEFGYSRGQVPGMPLAYPADETLIQLTEQAVSRNQLTAHMGLIVSGDSFIGTLSKKEQIIADFPDVLAVEMEAAAVAQVCHQYNIPFIITRAVSDLANSEAGMTFDEFLKVACVESSKIVKSLIETIAGKGGIL</sequence>
<evidence type="ECO:0000259" key="7">
    <source>
        <dbReference type="Pfam" id="PF01048"/>
    </source>
</evidence>
<dbReference type="GO" id="GO:0005829">
    <property type="term" value="C:cytosol"/>
    <property type="evidence" value="ECO:0007669"/>
    <property type="project" value="TreeGrafter"/>
</dbReference>
<feature type="active site" description="Proton acceptor" evidence="6">
    <location>
        <position position="11"/>
    </location>
</feature>
<dbReference type="CDD" id="cd09008">
    <property type="entry name" value="MTAN"/>
    <property type="match status" value="1"/>
</dbReference>
<comment type="function">
    <text evidence="6">Catalyzes the irreversible cleavage of the glycosidic bond in both 5'-methylthioadenosine (MTA) and S-adenosylhomocysteine (SAH/AdoHcy) to adenine and the corresponding thioribose, 5'-methylthioribose and S-ribosylhomocysteine, respectively. Also cleaves 5'-deoxyadenosine, a toxic by-product of radical S-adenosylmethionine (SAM) enzymes, into 5-deoxyribose and adenine.</text>
</comment>
<dbReference type="NCBIfam" id="NF004079">
    <property type="entry name" value="PRK05584.1"/>
    <property type="match status" value="1"/>
</dbReference>
<evidence type="ECO:0000313" key="8">
    <source>
        <dbReference type="EMBL" id="TDM13076.1"/>
    </source>
</evidence>
<dbReference type="FunFam" id="3.40.50.1580:FF:000001">
    <property type="entry name" value="MTA/SAH nucleosidase family protein"/>
    <property type="match status" value="1"/>
</dbReference>
<dbReference type="PANTHER" id="PTHR46832">
    <property type="entry name" value="5'-METHYLTHIOADENOSINE/S-ADENOSYLHOMOCYSTEINE NUCLEOSIDASE"/>
    <property type="match status" value="1"/>
</dbReference>
<dbReference type="OrthoDB" id="9792278at2"/>
<comment type="catalytic activity">
    <reaction evidence="5">
        <text>5'-deoxyadenosine + H2O = 5-deoxy-D-ribose + adenine</text>
        <dbReference type="Rhea" id="RHEA:29859"/>
        <dbReference type="ChEBI" id="CHEBI:15377"/>
        <dbReference type="ChEBI" id="CHEBI:16708"/>
        <dbReference type="ChEBI" id="CHEBI:17319"/>
        <dbReference type="ChEBI" id="CHEBI:149540"/>
        <dbReference type="EC" id="3.2.2.9"/>
    </reaction>
    <physiologicalReaction direction="left-to-right" evidence="5">
        <dbReference type="Rhea" id="RHEA:29860"/>
    </physiologicalReaction>
</comment>
<evidence type="ECO:0000256" key="6">
    <source>
        <dbReference type="HAMAP-Rule" id="MF_01684"/>
    </source>
</evidence>
<protein>
    <recommendedName>
        <fullName evidence="6">5'-methylthioadenosine/S-adenosylhomocysteine nucleosidase</fullName>
        <shortName evidence="6">MTA/SAH nucleosidase</shortName>
        <shortName evidence="6">MTAN</shortName>
        <ecNumber evidence="6">3.2.2.9</ecNumber>
    </recommendedName>
    <alternativeName>
        <fullName evidence="6">5'-deoxyadenosine nucleosidase</fullName>
        <shortName evidence="6">DOA nucleosidase</shortName>
        <shortName evidence="6">dAdo nucleosidase</shortName>
    </alternativeName>
    <alternativeName>
        <fullName evidence="6">5'-methylthioadenosine nucleosidase</fullName>
        <shortName evidence="6">MTA nucleosidase</shortName>
    </alternativeName>
    <alternativeName>
        <fullName evidence="6">S-adenosylhomocysteine nucleosidase</fullName>
        <shortName evidence="6">AdoHcy nucleosidase</shortName>
        <shortName evidence="6">SAH nucleosidase</shortName>
        <shortName evidence="6">SRH nucleosidase</shortName>
    </alternativeName>
</protein>
<keyword evidence="4 6" id="KW-0486">Methionine biosynthesis</keyword>
<dbReference type="Proteomes" id="UP000294802">
    <property type="component" value="Unassembled WGS sequence"/>
</dbReference>
<evidence type="ECO:0000256" key="4">
    <source>
        <dbReference type="ARBA" id="ARBA00023167"/>
    </source>
</evidence>